<keyword evidence="3" id="KW-1185">Reference proteome</keyword>
<dbReference type="PROSITE" id="PS51257">
    <property type="entry name" value="PROKAR_LIPOPROTEIN"/>
    <property type="match status" value="1"/>
</dbReference>
<proteinExistence type="predicted"/>
<protein>
    <recommendedName>
        <fullName evidence="4">Glycine zipper family protein</fullName>
    </recommendedName>
</protein>
<reference evidence="2 3" key="1">
    <citation type="submission" date="2024-06" db="EMBL/GenBank/DDBJ databases">
        <authorList>
            <person name="Kim D.-U."/>
        </authorList>
    </citation>
    <scope>NUCLEOTIDE SEQUENCE [LARGE SCALE GENOMIC DNA]</scope>
    <source>
        <strain evidence="2 3">KACC15460</strain>
    </source>
</reference>
<dbReference type="Proteomes" id="UP001548832">
    <property type="component" value="Unassembled WGS sequence"/>
</dbReference>
<evidence type="ECO:0008006" key="4">
    <source>
        <dbReference type="Google" id="ProtNLM"/>
    </source>
</evidence>
<sequence>MTKRIFLALTIALAGCQTGQIEAEPSPAPSAGNSKKIQHKATRKEAACAEAAQKAAQAKTNAALLGGVLSVAGGLGGLAGNGGVIAGQAASIGGSVLQSQAAGKTPAGISENCYG</sequence>
<accession>A0ABV2DI59</accession>
<evidence type="ECO:0000313" key="2">
    <source>
        <dbReference type="EMBL" id="MET2829710.1"/>
    </source>
</evidence>
<name>A0ABV2DI59_9HYPH</name>
<evidence type="ECO:0000313" key="3">
    <source>
        <dbReference type="Proteomes" id="UP001548832"/>
    </source>
</evidence>
<evidence type="ECO:0000256" key="1">
    <source>
        <dbReference type="SAM" id="MobiDB-lite"/>
    </source>
</evidence>
<feature type="region of interest" description="Disordered" evidence="1">
    <location>
        <begin position="22"/>
        <end position="43"/>
    </location>
</feature>
<comment type="caution">
    <text evidence="2">The sequence shown here is derived from an EMBL/GenBank/DDBJ whole genome shotgun (WGS) entry which is preliminary data.</text>
</comment>
<dbReference type="RefSeq" id="WP_354461629.1">
    <property type="nucleotide sequence ID" value="NZ_JBEWSZ010000001.1"/>
</dbReference>
<gene>
    <name evidence="2" type="ORF">ABVQ20_22305</name>
</gene>
<organism evidence="2 3">
    <name type="scientific">Mesorhizobium shangrilense</name>
    <dbReference type="NCBI Taxonomy" id="460060"/>
    <lineage>
        <taxon>Bacteria</taxon>
        <taxon>Pseudomonadati</taxon>
        <taxon>Pseudomonadota</taxon>
        <taxon>Alphaproteobacteria</taxon>
        <taxon>Hyphomicrobiales</taxon>
        <taxon>Phyllobacteriaceae</taxon>
        <taxon>Mesorhizobium</taxon>
    </lineage>
</organism>
<dbReference type="EMBL" id="JBEWSZ010000001">
    <property type="protein sequence ID" value="MET2829710.1"/>
    <property type="molecule type" value="Genomic_DNA"/>
</dbReference>